<feature type="transmembrane region" description="Helical" evidence="1">
    <location>
        <begin position="89"/>
        <end position="105"/>
    </location>
</feature>
<dbReference type="OrthoDB" id="7860845at2"/>
<dbReference type="AlphaFoldDB" id="A0A4V1E1H2"/>
<sequence length="526" mass="57027">MFFIFVPIAYDTLFLQDTMFFSDLGWRVLNGAKPTEDFGHFYGGVIAQYIAWAFQIFGTGVKSIDYAFVMMLATACALAALVAWRRLSLFTMVALCMILFAALLARVPLEELTAVQRPAATHAFIYNRFAAGLAAILTLFALIPARDSRSELLAAFICGAFAYLIVLIKPTFVPFVPAFLASLALRARWQSCFIASLGLVAGLLILDPGADRALAAFAYGVASAGGNTTIPNMIMKTAAVFFVQPLTMLSIFAVGAVLVFDRRAGTVQFLLAGLALTIGYAGMTTTMGWHGDVGQQALPFMAALCLAGYEWGRHGADRLNDQLCYLRITAACVVMAFSLPQLVQTCLSGALAVRRAPLIQMTGTPLDSYLAWSDEFVGADRRPFKQLESLDIQIQAAKAHIAAEKSGNAGLHYVMLIDAVMLLRSVPGIVNRGIAGDMSFFPFIMQAPPINGFPAWLSLAAPELAEGKPLPEGIDLMMIRKVERSAMSLRLLTKMEGRFTRCLGSNFWDLYVRDGTDAAFCGTING</sequence>
<feature type="transmembrane region" description="Helical" evidence="1">
    <location>
        <begin position="267"/>
        <end position="287"/>
    </location>
</feature>
<evidence type="ECO:0008006" key="4">
    <source>
        <dbReference type="Google" id="ProtNLM"/>
    </source>
</evidence>
<feature type="transmembrane region" description="Helical" evidence="1">
    <location>
        <begin position="66"/>
        <end position="84"/>
    </location>
</feature>
<feature type="transmembrane region" description="Helical" evidence="1">
    <location>
        <begin position="240"/>
        <end position="260"/>
    </location>
</feature>
<keyword evidence="1" id="KW-0472">Membrane</keyword>
<feature type="transmembrane region" description="Helical" evidence="1">
    <location>
        <begin position="152"/>
        <end position="175"/>
    </location>
</feature>
<reference evidence="2 3" key="1">
    <citation type="submission" date="2019-05" db="EMBL/GenBank/DDBJ databases">
        <title>Pseudorhodobacter turbinis sp. nov., isolated from the gut of the Korean turban shell.</title>
        <authorList>
            <person name="Jeong Y.-S."/>
            <person name="Kang W.-R."/>
            <person name="Bae J.-W."/>
        </authorList>
    </citation>
    <scope>NUCLEOTIDE SEQUENCE [LARGE SCALE GENOMIC DNA]</scope>
    <source>
        <strain evidence="2 3">S12M18</strain>
        <plasmid evidence="2 3">unnamed2</plasmid>
    </source>
</reference>
<dbReference type="KEGG" id="pseb:EOK75_20420"/>
<organism evidence="2 3">
    <name type="scientific">Pseudorhodobacter turbinis</name>
    <dbReference type="NCBI Taxonomy" id="2500533"/>
    <lineage>
        <taxon>Bacteria</taxon>
        <taxon>Pseudomonadati</taxon>
        <taxon>Pseudomonadota</taxon>
        <taxon>Alphaproteobacteria</taxon>
        <taxon>Rhodobacterales</taxon>
        <taxon>Paracoccaceae</taxon>
        <taxon>Pseudorhodobacter</taxon>
    </lineage>
</organism>
<feature type="transmembrane region" description="Helical" evidence="1">
    <location>
        <begin position="125"/>
        <end position="145"/>
    </location>
</feature>
<gene>
    <name evidence="2" type="ORF">EOK75_20420</name>
</gene>
<geneLocation type="plasmid" evidence="2 3">
    <name>unnamed2</name>
</geneLocation>
<evidence type="ECO:0000256" key="1">
    <source>
        <dbReference type="SAM" id="Phobius"/>
    </source>
</evidence>
<dbReference type="Proteomes" id="UP000298631">
    <property type="component" value="Plasmid unnamed2"/>
</dbReference>
<evidence type="ECO:0000313" key="2">
    <source>
        <dbReference type="EMBL" id="QCO58124.1"/>
    </source>
</evidence>
<feature type="transmembrane region" description="Helical" evidence="1">
    <location>
        <begin position="187"/>
        <end position="206"/>
    </location>
</feature>
<name>A0A4V1E1H2_9RHOB</name>
<keyword evidence="3" id="KW-1185">Reference proteome</keyword>
<accession>A0A4V1E1H2</accession>
<dbReference type="EMBL" id="CP039966">
    <property type="protein sequence ID" value="QCO58124.1"/>
    <property type="molecule type" value="Genomic_DNA"/>
</dbReference>
<protein>
    <recommendedName>
        <fullName evidence="4">Glycosyltransferase RgtA/B/C/D-like domain-containing protein</fullName>
    </recommendedName>
</protein>
<feature type="transmembrane region" description="Helical" evidence="1">
    <location>
        <begin position="213"/>
        <end position="234"/>
    </location>
</feature>
<evidence type="ECO:0000313" key="3">
    <source>
        <dbReference type="Proteomes" id="UP000298631"/>
    </source>
</evidence>
<keyword evidence="2" id="KW-0614">Plasmid</keyword>
<keyword evidence="1" id="KW-0812">Transmembrane</keyword>
<keyword evidence="1" id="KW-1133">Transmembrane helix</keyword>
<proteinExistence type="predicted"/>